<sequence>MIYMNESKSPRLHVPRADKTEILAAMSDVEPIGIAAGYITDYATGELTDIVGALYEKDGVSWSREKAWNFEHNDMEVSDEFADALLGRGKR</sequence>
<accession>A0ABU7RBF5</accession>
<keyword evidence="2" id="KW-1185">Reference proteome</keyword>
<dbReference type="RefSeq" id="WP_304199048.1">
    <property type="nucleotide sequence ID" value="NZ_JAZGJQ010000010.1"/>
</dbReference>
<gene>
    <name evidence="1" type="ORF">VXJ25_08090</name>
</gene>
<evidence type="ECO:0000313" key="2">
    <source>
        <dbReference type="Proteomes" id="UP001332931"/>
    </source>
</evidence>
<organism evidence="1 2">
    <name type="scientific">Olsenella absiana</name>
    <dbReference type="NCBI Taxonomy" id="3115222"/>
    <lineage>
        <taxon>Bacteria</taxon>
        <taxon>Bacillati</taxon>
        <taxon>Actinomycetota</taxon>
        <taxon>Coriobacteriia</taxon>
        <taxon>Coriobacteriales</taxon>
        <taxon>Atopobiaceae</taxon>
        <taxon>Olsenella</taxon>
    </lineage>
</organism>
<reference evidence="1 2" key="1">
    <citation type="submission" date="2024-01" db="EMBL/GenBank/DDBJ databases">
        <title>Description of Olsenella sp. nov., isolated from pig feces.</title>
        <authorList>
            <person name="Chang Y.-H."/>
        </authorList>
    </citation>
    <scope>NUCLEOTIDE SEQUENCE [LARGE SCALE GENOMIC DNA]</scope>
    <source>
        <strain evidence="1 2">YH-ols2223</strain>
    </source>
</reference>
<proteinExistence type="predicted"/>
<comment type="caution">
    <text evidence="1">The sequence shown here is derived from an EMBL/GenBank/DDBJ whole genome shotgun (WGS) entry which is preliminary data.</text>
</comment>
<dbReference type="EMBL" id="JAZGJQ010000010">
    <property type="protein sequence ID" value="MEE6147937.1"/>
    <property type="molecule type" value="Genomic_DNA"/>
</dbReference>
<dbReference type="Proteomes" id="UP001332931">
    <property type="component" value="Unassembled WGS sequence"/>
</dbReference>
<evidence type="ECO:0000313" key="1">
    <source>
        <dbReference type="EMBL" id="MEE6147937.1"/>
    </source>
</evidence>
<name>A0ABU7RBF5_9ACTN</name>
<protein>
    <submittedName>
        <fullName evidence="1">Uncharacterized protein</fullName>
    </submittedName>
</protein>